<evidence type="ECO:0000256" key="1">
    <source>
        <dbReference type="ARBA" id="ARBA00004651"/>
    </source>
</evidence>
<feature type="transmembrane region" description="Helical" evidence="6">
    <location>
        <begin position="295"/>
        <end position="322"/>
    </location>
</feature>
<keyword evidence="4 6" id="KW-1133">Transmembrane helix</keyword>
<keyword evidence="2" id="KW-1003">Cell membrane</keyword>
<proteinExistence type="predicted"/>
<comment type="caution">
    <text evidence="7">The sequence shown here is derived from an EMBL/GenBank/DDBJ whole genome shotgun (WGS) entry which is preliminary data.</text>
</comment>
<evidence type="ECO:0000313" key="8">
    <source>
        <dbReference type="Proteomes" id="UP001065593"/>
    </source>
</evidence>
<dbReference type="PROSITE" id="PS51257">
    <property type="entry name" value="PROKAR_LIPOPROTEIN"/>
    <property type="match status" value="1"/>
</dbReference>
<feature type="transmembrane region" description="Helical" evidence="6">
    <location>
        <begin position="373"/>
        <end position="394"/>
    </location>
</feature>
<dbReference type="InterPro" id="IPR050833">
    <property type="entry name" value="Poly_Biosynth_Transport"/>
</dbReference>
<dbReference type="PANTHER" id="PTHR30250:SF26">
    <property type="entry name" value="PSMA PROTEIN"/>
    <property type="match status" value="1"/>
</dbReference>
<dbReference type="PANTHER" id="PTHR30250">
    <property type="entry name" value="PST FAMILY PREDICTED COLANIC ACID TRANSPORTER"/>
    <property type="match status" value="1"/>
</dbReference>
<feature type="transmembrane region" description="Helical" evidence="6">
    <location>
        <begin position="438"/>
        <end position="455"/>
    </location>
</feature>
<dbReference type="RefSeq" id="WP_264987046.1">
    <property type="nucleotide sequence ID" value="NZ_BRZA01000001.1"/>
</dbReference>
<feature type="transmembrane region" description="Helical" evidence="6">
    <location>
        <begin position="154"/>
        <end position="176"/>
    </location>
</feature>
<evidence type="ECO:0000256" key="6">
    <source>
        <dbReference type="SAM" id="Phobius"/>
    </source>
</evidence>
<feature type="transmembrane region" description="Helical" evidence="6">
    <location>
        <begin position="258"/>
        <end position="283"/>
    </location>
</feature>
<dbReference type="Proteomes" id="UP001065593">
    <property type="component" value="Unassembled WGS sequence"/>
</dbReference>
<feature type="transmembrane region" description="Helical" evidence="6">
    <location>
        <begin position="224"/>
        <end position="242"/>
    </location>
</feature>
<evidence type="ECO:0000256" key="3">
    <source>
        <dbReference type="ARBA" id="ARBA00022692"/>
    </source>
</evidence>
<feature type="transmembrane region" description="Helical" evidence="6">
    <location>
        <begin position="40"/>
        <end position="63"/>
    </location>
</feature>
<feature type="transmembrane region" description="Helical" evidence="6">
    <location>
        <begin position="461"/>
        <end position="484"/>
    </location>
</feature>
<feature type="transmembrane region" description="Helical" evidence="6">
    <location>
        <begin position="12"/>
        <end position="34"/>
    </location>
</feature>
<evidence type="ECO:0000256" key="2">
    <source>
        <dbReference type="ARBA" id="ARBA00022475"/>
    </source>
</evidence>
<name>A0ABQ5NG45_9BACI</name>
<feature type="transmembrane region" description="Helical" evidence="6">
    <location>
        <begin position="400"/>
        <end position="418"/>
    </location>
</feature>
<accession>A0ABQ5NG45</accession>
<evidence type="ECO:0008006" key="9">
    <source>
        <dbReference type="Google" id="ProtNLM"/>
    </source>
</evidence>
<sequence>MRAIQIAAVLSYITIGCTILTSIFFTPMMVSFLGQQEFGLYSLMLGLMGYLSILDLGLGNAIVRYIARNRAIGNETMEAALNGFFLKLFLGIGVLTLFIGWLLFSHIELIFGQSLTDGQLERAKVMGYVMTISLAVQFPLSVFASILQAYEKFIFMKATALLQVVLQPLTMLFFLWQGAGTVTLIAVAATYNSLFLLVDALFCYKVLAVKFTWKFKDTALQKEIFMYALLIFMTVIVDKIYWQTDQLLLGIFKGTVDVAIYAVAIQIVLLFMSLALAVSGLFLPRISILVAQNEWSSINTLFIHVGMVQFLIIGYILGGFYLVGQTFLALWLGEAFVEVYLIVLLIMLPFMIDLIQNIGLNVLKAKNLLTFRTWLLIVIAISNIILSIPAIYYFGKIGTAVVTGCSLLIGNGVVMNIYYAKKVQLMIGRFWQQMGRLALAFLLAIGLTQCIRLTLYRETTWYDMGIILCCYTVFVSGSVFWIGLTKGQRQWVYKGVQRIGIRHFS</sequence>
<evidence type="ECO:0000256" key="4">
    <source>
        <dbReference type="ARBA" id="ARBA00022989"/>
    </source>
</evidence>
<gene>
    <name evidence="7" type="ORF">LYSBPC_04430</name>
</gene>
<comment type="subcellular location">
    <subcellularLocation>
        <location evidence="1">Cell membrane</location>
        <topology evidence="1">Multi-pass membrane protein</topology>
    </subcellularLocation>
</comment>
<feature type="transmembrane region" description="Helical" evidence="6">
    <location>
        <begin position="328"/>
        <end position="352"/>
    </location>
</feature>
<dbReference type="Pfam" id="PF01943">
    <property type="entry name" value="Polysacc_synt"/>
    <property type="match status" value="1"/>
</dbReference>
<organism evidence="7 8">
    <name type="scientific">Lysinibacillus piscis</name>
    <dbReference type="NCBI Taxonomy" id="2518931"/>
    <lineage>
        <taxon>Bacteria</taxon>
        <taxon>Bacillati</taxon>
        <taxon>Bacillota</taxon>
        <taxon>Bacilli</taxon>
        <taxon>Bacillales</taxon>
        <taxon>Bacillaceae</taxon>
        <taxon>Lysinibacillus</taxon>
    </lineage>
</organism>
<feature type="transmembrane region" description="Helical" evidence="6">
    <location>
        <begin position="84"/>
        <end position="105"/>
    </location>
</feature>
<feature type="transmembrane region" description="Helical" evidence="6">
    <location>
        <begin position="182"/>
        <end position="204"/>
    </location>
</feature>
<dbReference type="EMBL" id="BRZA01000001">
    <property type="protein sequence ID" value="GLC87316.1"/>
    <property type="molecule type" value="Genomic_DNA"/>
</dbReference>
<reference evidence="7" key="1">
    <citation type="submission" date="2022-08" db="EMBL/GenBank/DDBJ databases">
        <title>Draft genome sequence of Lysinibacillus sp. strain KH24.</title>
        <authorList>
            <person name="Kanbe H."/>
            <person name="Itoh H."/>
        </authorList>
    </citation>
    <scope>NUCLEOTIDE SEQUENCE</scope>
    <source>
        <strain evidence="7">KH24</strain>
    </source>
</reference>
<evidence type="ECO:0000256" key="5">
    <source>
        <dbReference type="ARBA" id="ARBA00023136"/>
    </source>
</evidence>
<evidence type="ECO:0000313" key="7">
    <source>
        <dbReference type="EMBL" id="GLC87316.1"/>
    </source>
</evidence>
<dbReference type="InterPro" id="IPR002797">
    <property type="entry name" value="Polysacc_synth"/>
</dbReference>
<keyword evidence="3 6" id="KW-0812">Transmembrane</keyword>
<keyword evidence="5 6" id="KW-0472">Membrane</keyword>
<protein>
    <recommendedName>
        <fullName evidence="9">Polysaccharide biosynthesis protein</fullName>
    </recommendedName>
</protein>
<keyword evidence="8" id="KW-1185">Reference proteome</keyword>
<feature type="transmembrane region" description="Helical" evidence="6">
    <location>
        <begin position="125"/>
        <end position="147"/>
    </location>
</feature>